<organism evidence="2 3">
    <name type="scientific">Polyporus arcularius HHB13444</name>
    <dbReference type="NCBI Taxonomy" id="1314778"/>
    <lineage>
        <taxon>Eukaryota</taxon>
        <taxon>Fungi</taxon>
        <taxon>Dikarya</taxon>
        <taxon>Basidiomycota</taxon>
        <taxon>Agaricomycotina</taxon>
        <taxon>Agaricomycetes</taxon>
        <taxon>Polyporales</taxon>
        <taxon>Polyporaceae</taxon>
        <taxon>Polyporus</taxon>
    </lineage>
</organism>
<reference evidence="2 3" key="1">
    <citation type="journal article" date="2019" name="Nat. Ecol. Evol.">
        <title>Megaphylogeny resolves global patterns of mushroom evolution.</title>
        <authorList>
            <person name="Varga T."/>
            <person name="Krizsan K."/>
            <person name="Foldi C."/>
            <person name="Dima B."/>
            <person name="Sanchez-Garcia M."/>
            <person name="Sanchez-Ramirez S."/>
            <person name="Szollosi G.J."/>
            <person name="Szarkandi J.G."/>
            <person name="Papp V."/>
            <person name="Albert L."/>
            <person name="Andreopoulos W."/>
            <person name="Angelini C."/>
            <person name="Antonin V."/>
            <person name="Barry K.W."/>
            <person name="Bougher N.L."/>
            <person name="Buchanan P."/>
            <person name="Buyck B."/>
            <person name="Bense V."/>
            <person name="Catcheside P."/>
            <person name="Chovatia M."/>
            <person name="Cooper J."/>
            <person name="Damon W."/>
            <person name="Desjardin D."/>
            <person name="Finy P."/>
            <person name="Geml J."/>
            <person name="Haridas S."/>
            <person name="Hughes K."/>
            <person name="Justo A."/>
            <person name="Karasinski D."/>
            <person name="Kautmanova I."/>
            <person name="Kiss B."/>
            <person name="Kocsube S."/>
            <person name="Kotiranta H."/>
            <person name="LaButti K.M."/>
            <person name="Lechner B.E."/>
            <person name="Liimatainen K."/>
            <person name="Lipzen A."/>
            <person name="Lukacs Z."/>
            <person name="Mihaltcheva S."/>
            <person name="Morgado L.N."/>
            <person name="Niskanen T."/>
            <person name="Noordeloos M.E."/>
            <person name="Ohm R.A."/>
            <person name="Ortiz-Santana B."/>
            <person name="Ovrebo C."/>
            <person name="Racz N."/>
            <person name="Riley R."/>
            <person name="Savchenko A."/>
            <person name="Shiryaev A."/>
            <person name="Soop K."/>
            <person name="Spirin V."/>
            <person name="Szebenyi C."/>
            <person name="Tomsovsky M."/>
            <person name="Tulloss R.E."/>
            <person name="Uehling J."/>
            <person name="Grigoriev I.V."/>
            <person name="Vagvolgyi C."/>
            <person name="Papp T."/>
            <person name="Martin F.M."/>
            <person name="Miettinen O."/>
            <person name="Hibbett D.S."/>
            <person name="Nagy L.G."/>
        </authorList>
    </citation>
    <scope>NUCLEOTIDE SEQUENCE [LARGE SCALE GENOMIC DNA]</scope>
    <source>
        <strain evidence="2 3">HHB13444</strain>
    </source>
</reference>
<keyword evidence="3" id="KW-1185">Reference proteome</keyword>
<evidence type="ECO:0000256" key="1">
    <source>
        <dbReference type="SAM" id="MobiDB-lite"/>
    </source>
</evidence>
<feature type="non-terminal residue" evidence="2">
    <location>
        <position position="196"/>
    </location>
</feature>
<sequence>MDVDQDEESTPAPSDSEPEPDPDPEVGYTEDQGVPPQARRKHVRDADAFIAALRTASLDKSGLDAETLQRLRDPPRIPRAISAHERAGIRMYTARGDASEANFADHRAAFLELHPDDPLPSYEAVKRLVAEITGVTAVRTEMCENTCVAYTGPFENFRECPKCKKPRYDALELARGREVPRRTFLSFPIGPQLQAM</sequence>
<dbReference type="AlphaFoldDB" id="A0A5C3PDK2"/>
<dbReference type="STRING" id="1314778.A0A5C3PDK2"/>
<dbReference type="EMBL" id="ML211205">
    <property type="protein sequence ID" value="TFK86310.1"/>
    <property type="molecule type" value="Genomic_DNA"/>
</dbReference>
<protein>
    <submittedName>
        <fullName evidence="2">Uncharacterized protein</fullName>
    </submittedName>
</protein>
<evidence type="ECO:0000313" key="2">
    <source>
        <dbReference type="EMBL" id="TFK86310.1"/>
    </source>
</evidence>
<feature type="region of interest" description="Disordered" evidence="1">
    <location>
        <begin position="1"/>
        <end position="43"/>
    </location>
</feature>
<gene>
    <name evidence="2" type="ORF">K466DRAFT_493042</name>
</gene>
<proteinExistence type="predicted"/>
<dbReference type="InParanoid" id="A0A5C3PDK2"/>
<name>A0A5C3PDK2_9APHY</name>
<dbReference type="Proteomes" id="UP000308197">
    <property type="component" value="Unassembled WGS sequence"/>
</dbReference>
<evidence type="ECO:0000313" key="3">
    <source>
        <dbReference type="Proteomes" id="UP000308197"/>
    </source>
</evidence>
<accession>A0A5C3PDK2</accession>